<name>A0A370IEP3_9NOCA</name>
<sequence>MPGYLFVETVRHAAALADLGDAEAAAVGWAVRRAACALRGELAPEFVFSAVTGRSVAHFHQHVFVRPRGTPDEVYWFDSWSDGPRIDGPGLNTLCERLATYFDHVVR</sequence>
<dbReference type="GO" id="GO:0016787">
    <property type="term" value="F:hydrolase activity"/>
    <property type="evidence" value="ECO:0007669"/>
    <property type="project" value="UniProtKB-KW"/>
</dbReference>
<evidence type="ECO:0000259" key="2">
    <source>
        <dbReference type="PROSITE" id="PS51084"/>
    </source>
</evidence>
<gene>
    <name evidence="3" type="ORF">DFR76_101578</name>
</gene>
<dbReference type="Proteomes" id="UP000254869">
    <property type="component" value="Unassembled WGS sequence"/>
</dbReference>
<dbReference type="RefSeq" id="WP_211335719.1">
    <property type="nucleotide sequence ID" value="NZ_QQBC01000001.1"/>
</dbReference>
<dbReference type="SUPFAM" id="SSF54197">
    <property type="entry name" value="HIT-like"/>
    <property type="match status" value="1"/>
</dbReference>
<dbReference type="InterPro" id="IPR011146">
    <property type="entry name" value="HIT-like"/>
</dbReference>
<organism evidence="3 4">
    <name type="scientific">Nocardia pseudobrasiliensis</name>
    <dbReference type="NCBI Taxonomy" id="45979"/>
    <lineage>
        <taxon>Bacteria</taxon>
        <taxon>Bacillati</taxon>
        <taxon>Actinomycetota</taxon>
        <taxon>Actinomycetes</taxon>
        <taxon>Mycobacteriales</taxon>
        <taxon>Nocardiaceae</taxon>
        <taxon>Nocardia</taxon>
    </lineage>
</organism>
<evidence type="ECO:0000313" key="4">
    <source>
        <dbReference type="Proteomes" id="UP000254869"/>
    </source>
</evidence>
<evidence type="ECO:0000256" key="1">
    <source>
        <dbReference type="PROSITE-ProRule" id="PRU00464"/>
    </source>
</evidence>
<evidence type="ECO:0000313" key="3">
    <source>
        <dbReference type="EMBL" id="RDI69040.1"/>
    </source>
</evidence>
<proteinExistence type="predicted"/>
<dbReference type="AlphaFoldDB" id="A0A370IEP3"/>
<accession>A0A370IEP3</accession>
<dbReference type="InterPro" id="IPR036265">
    <property type="entry name" value="HIT-like_sf"/>
</dbReference>
<dbReference type="STRING" id="1210086.GCA_001613105_00432"/>
<feature type="domain" description="HIT" evidence="2">
    <location>
        <begin position="1"/>
        <end position="73"/>
    </location>
</feature>
<protein>
    <submittedName>
        <fullName evidence="3">Diadenosine tetraphosphate (Ap4A) HIT family hydrolase</fullName>
    </submittedName>
</protein>
<dbReference type="EMBL" id="QQBC01000001">
    <property type="protein sequence ID" value="RDI69040.1"/>
    <property type="molecule type" value="Genomic_DNA"/>
</dbReference>
<dbReference type="PROSITE" id="PS51084">
    <property type="entry name" value="HIT_2"/>
    <property type="match status" value="1"/>
</dbReference>
<reference evidence="3 4" key="1">
    <citation type="submission" date="2018-07" db="EMBL/GenBank/DDBJ databases">
        <title>Genomic Encyclopedia of Type Strains, Phase IV (KMG-IV): sequencing the most valuable type-strain genomes for metagenomic binning, comparative biology and taxonomic classification.</title>
        <authorList>
            <person name="Goeker M."/>
        </authorList>
    </citation>
    <scope>NUCLEOTIDE SEQUENCE [LARGE SCALE GENOMIC DNA]</scope>
    <source>
        <strain evidence="3 4">DSM 44290</strain>
    </source>
</reference>
<feature type="short sequence motif" description="Histidine triad motif" evidence="1">
    <location>
        <begin position="58"/>
        <end position="62"/>
    </location>
</feature>
<keyword evidence="4" id="KW-1185">Reference proteome</keyword>
<comment type="caution">
    <text evidence="3">The sequence shown here is derived from an EMBL/GenBank/DDBJ whole genome shotgun (WGS) entry which is preliminary data.</text>
</comment>
<dbReference type="Gene3D" id="3.30.428.10">
    <property type="entry name" value="HIT-like"/>
    <property type="match status" value="1"/>
</dbReference>
<keyword evidence="3" id="KW-0378">Hydrolase</keyword>